<dbReference type="SUPFAM" id="SSF50630">
    <property type="entry name" value="Acid proteases"/>
    <property type="match status" value="1"/>
</dbReference>
<dbReference type="Proteomes" id="UP001218218">
    <property type="component" value="Unassembled WGS sequence"/>
</dbReference>
<feature type="region of interest" description="Disordered" evidence="1">
    <location>
        <begin position="1"/>
        <end position="24"/>
    </location>
</feature>
<dbReference type="InterPro" id="IPR025165">
    <property type="entry name" value="DUF4100"/>
</dbReference>
<feature type="region of interest" description="Disordered" evidence="1">
    <location>
        <begin position="368"/>
        <end position="468"/>
    </location>
</feature>
<evidence type="ECO:0000313" key="3">
    <source>
        <dbReference type="EMBL" id="KAJ7304872.1"/>
    </source>
</evidence>
<dbReference type="Pfam" id="PF13352">
    <property type="entry name" value="DUF4100"/>
    <property type="match status" value="1"/>
</dbReference>
<proteinExistence type="predicted"/>
<keyword evidence="4" id="KW-1185">Reference proteome</keyword>
<name>A0AAD7E9N0_9AGAR</name>
<feature type="compositionally biased region" description="Basic and acidic residues" evidence="1">
    <location>
        <begin position="454"/>
        <end position="468"/>
    </location>
</feature>
<dbReference type="Gene3D" id="2.40.70.10">
    <property type="entry name" value="Acid Proteases"/>
    <property type="match status" value="1"/>
</dbReference>
<evidence type="ECO:0000256" key="1">
    <source>
        <dbReference type="SAM" id="MobiDB-lite"/>
    </source>
</evidence>
<evidence type="ECO:0000313" key="4">
    <source>
        <dbReference type="Proteomes" id="UP001218218"/>
    </source>
</evidence>
<organism evidence="3 4">
    <name type="scientific">Mycena albidolilacea</name>
    <dbReference type="NCBI Taxonomy" id="1033008"/>
    <lineage>
        <taxon>Eukaryota</taxon>
        <taxon>Fungi</taxon>
        <taxon>Dikarya</taxon>
        <taxon>Basidiomycota</taxon>
        <taxon>Agaricomycotina</taxon>
        <taxon>Agaricomycetes</taxon>
        <taxon>Agaricomycetidae</taxon>
        <taxon>Agaricales</taxon>
        <taxon>Marasmiineae</taxon>
        <taxon>Mycenaceae</taxon>
        <taxon>Mycena</taxon>
    </lineage>
</organism>
<dbReference type="InterPro" id="IPR021109">
    <property type="entry name" value="Peptidase_aspartic_dom_sf"/>
</dbReference>
<feature type="domain" description="DUF4100" evidence="2">
    <location>
        <begin position="306"/>
        <end position="527"/>
    </location>
</feature>
<evidence type="ECO:0000259" key="2">
    <source>
        <dbReference type="Pfam" id="PF13352"/>
    </source>
</evidence>
<comment type="caution">
    <text evidence="3">The sequence shown here is derived from an EMBL/GenBank/DDBJ whole genome shotgun (WGS) entry which is preliminary data.</text>
</comment>
<dbReference type="EMBL" id="JARIHO010000098">
    <property type="protein sequence ID" value="KAJ7304872.1"/>
    <property type="molecule type" value="Genomic_DNA"/>
</dbReference>
<accession>A0AAD7E9N0</accession>
<dbReference type="AlphaFoldDB" id="A0AAD7E9N0"/>
<reference evidence="3" key="1">
    <citation type="submission" date="2023-03" db="EMBL/GenBank/DDBJ databases">
        <title>Massive genome expansion in bonnet fungi (Mycena s.s.) driven by repeated elements and novel gene families across ecological guilds.</title>
        <authorList>
            <consortium name="Lawrence Berkeley National Laboratory"/>
            <person name="Harder C.B."/>
            <person name="Miyauchi S."/>
            <person name="Viragh M."/>
            <person name="Kuo A."/>
            <person name="Thoen E."/>
            <person name="Andreopoulos B."/>
            <person name="Lu D."/>
            <person name="Skrede I."/>
            <person name="Drula E."/>
            <person name="Henrissat B."/>
            <person name="Morin E."/>
            <person name="Kohler A."/>
            <person name="Barry K."/>
            <person name="LaButti K."/>
            <person name="Morin E."/>
            <person name="Salamov A."/>
            <person name="Lipzen A."/>
            <person name="Mereny Z."/>
            <person name="Hegedus B."/>
            <person name="Baldrian P."/>
            <person name="Stursova M."/>
            <person name="Weitz H."/>
            <person name="Taylor A."/>
            <person name="Grigoriev I.V."/>
            <person name="Nagy L.G."/>
            <person name="Martin F."/>
            <person name="Kauserud H."/>
        </authorList>
    </citation>
    <scope>NUCLEOTIDE SEQUENCE</scope>
    <source>
        <strain evidence="3">CBHHK002</strain>
    </source>
</reference>
<protein>
    <recommendedName>
        <fullName evidence="2">DUF4100 domain-containing protein</fullName>
    </recommendedName>
</protein>
<dbReference type="CDD" id="cd00303">
    <property type="entry name" value="retropepsin_like"/>
    <property type="match status" value="1"/>
</dbReference>
<sequence length="757" mass="84432">MSDTTPTPNVLRVPMPAPTSNNAPKFDGNNLRDFLASLVQHGTNAGITNKDLLVSYILSYSAPSVKAIIRNMEEFDVDMDDATGLNWKDATAQLTLLYGQRDHVPDYSIAQLKKFIEDHSTTSSFTDKADISDYYRDFLRISAPLLKKQKITKEESQFYFIAGIPKRLKDWFTGEVPSDKRTRADPPTIAQSIKILYKRFDEESISYEPWNDRVETNVLDEATRPSEPTEAKSPAGNDVNKTNLDLITQRLEELSLNLARLNSQQAEQRKCFMCFKVGTHPLGLRHCPETRSLLDENLIKFDTNNQRYVLMNGTDLPRTPNGFRGGVAAYIRSQREMARASVAGLTYGSSQVFANDNIFAVSSLGHWTSNADPVTRTGKDTGVRFAPTKRPEPKGKEPESAPPAQDRPPVTQPVPGPSASGNPVPPAKNVNISPPTNPINRLDGWKNSRPSNNKRNDDDVVMRDVKRPTGDKFHITSDVQERTDQKALVERIFQTQITLPLIDILGASPSLQKIITDSTRSRREYTSNKNAEYYVHPDEDAYPEEIYTPQIKLNTHAGEARHLHVGDTSEDDLASFFVAYGNAISQVPAERFFAMTTGTMLINIGNVQLKAMIDTGSELNLASASVVPRCNLAVDFEGMRWALKGIHGEPEQLRGCATDVPIRIGGHAFPHHLFISHQELGAQDLILGQPFLQWFGSRLEYERGGHVSLFLWKDGIRKGPPTIGIPIANPDDSRNATSINRNNRAAYVEDVTDEEDF</sequence>
<feature type="compositionally biased region" description="Basic and acidic residues" evidence="1">
    <location>
        <begin position="389"/>
        <end position="399"/>
    </location>
</feature>
<gene>
    <name evidence="3" type="ORF">DFH08DRAFT_976471</name>
</gene>